<comment type="subunit">
    <text evidence="7">Homodimer.</text>
</comment>
<comment type="subcellular location">
    <subcellularLocation>
        <location evidence="7">Cytoplasm</location>
    </subcellularLocation>
</comment>
<dbReference type="InterPro" id="IPR004499">
    <property type="entry name" value="Pro-tRNA-ligase_IIa_arc-type"/>
</dbReference>
<dbReference type="Gene3D" id="3.30.930.10">
    <property type="entry name" value="Bira Bifunctional Protein, Domain 2"/>
    <property type="match status" value="1"/>
</dbReference>
<dbReference type="Gene3D" id="3.40.50.800">
    <property type="entry name" value="Anticodon-binding domain"/>
    <property type="match status" value="1"/>
</dbReference>
<keyword evidence="10" id="KW-1185">Reference proteome</keyword>
<dbReference type="InterPro" id="IPR002314">
    <property type="entry name" value="aa-tRNA-synt_IIb"/>
</dbReference>
<dbReference type="GO" id="GO:0004827">
    <property type="term" value="F:proline-tRNA ligase activity"/>
    <property type="evidence" value="ECO:0007669"/>
    <property type="project" value="UniProtKB-EC"/>
</dbReference>
<dbReference type="SUPFAM" id="SSF55681">
    <property type="entry name" value="Class II aaRS and biotin synthetases"/>
    <property type="match status" value="1"/>
</dbReference>
<keyword evidence="1 7" id="KW-0963">Cytoplasm</keyword>
<comment type="catalytic activity">
    <reaction evidence="7">
        <text>tRNA(Pro) + L-proline + ATP = L-prolyl-tRNA(Pro) + AMP + diphosphate</text>
        <dbReference type="Rhea" id="RHEA:14305"/>
        <dbReference type="Rhea" id="RHEA-COMP:9700"/>
        <dbReference type="Rhea" id="RHEA-COMP:9702"/>
        <dbReference type="ChEBI" id="CHEBI:30616"/>
        <dbReference type="ChEBI" id="CHEBI:33019"/>
        <dbReference type="ChEBI" id="CHEBI:60039"/>
        <dbReference type="ChEBI" id="CHEBI:78442"/>
        <dbReference type="ChEBI" id="CHEBI:78532"/>
        <dbReference type="ChEBI" id="CHEBI:456215"/>
        <dbReference type="EC" id="6.1.1.15"/>
    </reaction>
</comment>
<dbReference type="PROSITE" id="PS50862">
    <property type="entry name" value="AA_TRNA_LIGASE_II"/>
    <property type="match status" value="1"/>
</dbReference>
<dbReference type="InterPro" id="IPR045864">
    <property type="entry name" value="aa-tRNA-synth_II/BPL/LPL"/>
</dbReference>
<gene>
    <name evidence="7" type="primary">proS</name>
    <name evidence="9" type="ORF">RHAB15C_0000294</name>
</gene>
<dbReference type="PANTHER" id="PTHR43382:SF2">
    <property type="entry name" value="BIFUNCTIONAL GLUTAMATE_PROLINE--TRNA LIGASE"/>
    <property type="match status" value="1"/>
</dbReference>
<dbReference type="Proteomes" id="UP000822862">
    <property type="component" value="Chromosome"/>
</dbReference>
<dbReference type="Pfam" id="PF09180">
    <property type="entry name" value="ProRS-C_1"/>
    <property type="match status" value="1"/>
</dbReference>
<evidence type="ECO:0000259" key="8">
    <source>
        <dbReference type="PROSITE" id="PS50862"/>
    </source>
</evidence>
<dbReference type="InterPro" id="IPR033721">
    <property type="entry name" value="ProRS_core_arch_euk"/>
</dbReference>
<comment type="function">
    <text evidence="7">Catalyzes the attachment of proline to tRNA(Pro) in a two-step reaction: proline is first activated by ATP to form Pro-AMP and then transferred to the acceptor end of tRNA(Pro).</text>
</comment>
<evidence type="ECO:0000313" key="9">
    <source>
        <dbReference type="EMBL" id="QZA58421.1"/>
    </source>
</evidence>
<dbReference type="InterPro" id="IPR016061">
    <property type="entry name" value="Pro-tRNA_ligase_II_C"/>
</dbReference>
<dbReference type="Pfam" id="PF00587">
    <property type="entry name" value="tRNA-synt_2b"/>
    <property type="match status" value="1"/>
</dbReference>
<evidence type="ECO:0000256" key="7">
    <source>
        <dbReference type="HAMAP-Rule" id="MF_01571"/>
    </source>
</evidence>
<name>A0ABX8Z2Z0_9BACT</name>
<feature type="domain" description="Aminoacyl-transfer RNA synthetases class-II family profile" evidence="8">
    <location>
        <begin position="44"/>
        <end position="294"/>
    </location>
</feature>
<proteinExistence type="inferred from homology"/>
<dbReference type="InterPro" id="IPR006195">
    <property type="entry name" value="aa-tRNA-synth_II"/>
</dbReference>
<dbReference type="InterPro" id="IPR036621">
    <property type="entry name" value="Anticodon-bd_dom_sf"/>
</dbReference>
<dbReference type="EC" id="6.1.1.15" evidence="7"/>
<evidence type="ECO:0000256" key="6">
    <source>
        <dbReference type="ARBA" id="ARBA00023146"/>
    </source>
</evidence>
<keyword evidence="4 7" id="KW-0067">ATP-binding</keyword>
<dbReference type="InterPro" id="IPR017449">
    <property type="entry name" value="Pro-tRNA_synth_II"/>
</dbReference>
<dbReference type="EMBL" id="CP075585">
    <property type="protein sequence ID" value="QZA58421.1"/>
    <property type="molecule type" value="Genomic_DNA"/>
</dbReference>
<dbReference type="RefSeq" id="WP_194845457.1">
    <property type="nucleotide sequence ID" value="NZ_CP075585.1"/>
</dbReference>
<dbReference type="SUPFAM" id="SSF64586">
    <property type="entry name" value="C-terminal domain of ProRS"/>
    <property type="match status" value="1"/>
</dbReference>
<reference evidence="9 10" key="1">
    <citation type="submission" date="2021-05" db="EMBL/GenBank/DDBJ databases">
        <title>Ecology and evolution of chlamydial symbionts of arthropods.</title>
        <authorList>
            <person name="Halter T."/>
            <person name="Sixt B.S."/>
            <person name="Toenshoff E.R."/>
            <person name="Koestlbacher S."/>
            <person name="Schulz F."/>
            <person name="Kostanjsek R."/>
            <person name="Collingro A."/>
            <person name="Hendrickx F."/>
            <person name="Horn M."/>
        </authorList>
    </citation>
    <scope>NUCLEOTIDE SEQUENCE [LARGE SCALE GENOMIC DNA]</scope>
    <source>
        <strain evidence="9 10">15C</strain>
    </source>
</reference>
<evidence type="ECO:0000256" key="2">
    <source>
        <dbReference type="ARBA" id="ARBA00022598"/>
    </source>
</evidence>
<dbReference type="Pfam" id="PF03129">
    <property type="entry name" value="HGTP_anticodon"/>
    <property type="match status" value="1"/>
</dbReference>
<dbReference type="NCBIfam" id="TIGR00408">
    <property type="entry name" value="proS_fam_I"/>
    <property type="match status" value="1"/>
</dbReference>
<dbReference type="PANTHER" id="PTHR43382">
    <property type="entry name" value="PROLYL-TRNA SYNTHETASE"/>
    <property type="match status" value="1"/>
</dbReference>
<dbReference type="SMART" id="SM00946">
    <property type="entry name" value="ProRS-C_1"/>
    <property type="match status" value="1"/>
</dbReference>
<evidence type="ECO:0000313" key="10">
    <source>
        <dbReference type="Proteomes" id="UP000822862"/>
    </source>
</evidence>
<evidence type="ECO:0000256" key="3">
    <source>
        <dbReference type="ARBA" id="ARBA00022741"/>
    </source>
</evidence>
<keyword evidence="6 7" id="KW-0030">Aminoacyl-tRNA synthetase</keyword>
<dbReference type="SUPFAM" id="SSF52954">
    <property type="entry name" value="Class II aaRS ABD-related"/>
    <property type="match status" value="1"/>
</dbReference>
<evidence type="ECO:0000256" key="1">
    <source>
        <dbReference type="ARBA" id="ARBA00022490"/>
    </source>
</evidence>
<evidence type="ECO:0000256" key="4">
    <source>
        <dbReference type="ARBA" id="ARBA00022840"/>
    </source>
</evidence>
<accession>A0ABX8Z2Z0</accession>
<dbReference type="CDD" id="cd00778">
    <property type="entry name" value="ProRS_core_arch_euk"/>
    <property type="match status" value="1"/>
</dbReference>
<keyword evidence="2 7" id="KW-0436">Ligase</keyword>
<keyword evidence="3 7" id="KW-0547">Nucleotide-binding</keyword>
<protein>
    <recommendedName>
        <fullName evidence="7">Proline--tRNA ligase</fullName>
        <ecNumber evidence="7">6.1.1.15</ecNumber>
    </recommendedName>
    <alternativeName>
        <fullName evidence="7">Prolyl-tRNA synthetase</fullName>
        <shortName evidence="7">ProRS</shortName>
    </alternativeName>
</protein>
<dbReference type="HAMAP" id="MF_01571">
    <property type="entry name" value="Pro_tRNA_synth_type3"/>
    <property type="match status" value="1"/>
</dbReference>
<keyword evidence="5 7" id="KW-0648">Protein biosynthesis</keyword>
<organism evidence="9 10">
    <name type="scientific">Candidatus Rhabdochlamydia porcellionis</name>
    <dbReference type="NCBI Taxonomy" id="225148"/>
    <lineage>
        <taxon>Bacteria</taxon>
        <taxon>Pseudomonadati</taxon>
        <taxon>Chlamydiota</taxon>
        <taxon>Chlamydiia</taxon>
        <taxon>Parachlamydiales</taxon>
        <taxon>Candidatus Rhabdochlamydiaceae</taxon>
        <taxon>Candidatus Rhabdochlamydia</taxon>
    </lineage>
</organism>
<evidence type="ECO:0000256" key="5">
    <source>
        <dbReference type="ARBA" id="ARBA00022917"/>
    </source>
</evidence>
<comment type="similarity">
    <text evidence="7">Belongs to the class-II aminoacyl-tRNA synthetase family. ProS type 3 subfamily.</text>
</comment>
<comment type="domain">
    <text evidence="7">Consists of three domains: the N-terminal catalytic domain, the anticodon-binding domain and the C-terminal extension.</text>
</comment>
<dbReference type="InterPro" id="IPR004154">
    <property type="entry name" value="Anticodon-bd"/>
</dbReference>
<dbReference type="Gene3D" id="3.30.110.30">
    <property type="entry name" value="C-terminal domain of ProRS"/>
    <property type="match status" value="1"/>
</dbReference>
<sequence length="504" mass="58098">MKERTAIQPTRQENYAEWYQEVIKAADLAEHSSVRGCMVIKPWGYAIWENMQRVLDSMLKKTGHQNAYFPLFIPLSFLQKEAEHVEGFAKECAVVTHHRLEKNQEGKLIPAEELEEPLVVRPTSETIIGDAFSKWITSYRDLPLLINQWANVVRWEMRTRMFLRTTEFLWQEGHTAHATKEQAQEETKLMLDVYTQFAYEFLAIPVIKGEKTASERFPGAVSTYCIEAMMQDRKALQAGTSHFLGQNFAKASQILFQDPQGESQFAWTTSWGVTTRLIGALVMTHSDDDGLILPPKIASSQIVLLPVIHKEEKREEVLNYCRSLAEELRGLSYVGRSLEVIIDTRDLRGGEKLWSWIKKGIPIRIEVGPRDIEQDLLPVSRRDCPHREKKTFSKQKLLLSIRDILDSIQDTLLQRALDFRNTHTHKIDTQEDFYAFFTPKNPKNPEIHAGFALTHFSEDLDIEEEIKQDLGVTIRCIPLDEEEEGTCPFTGKKSTRRVIFAKSY</sequence>